<dbReference type="InterPro" id="IPR050744">
    <property type="entry name" value="AI-2_Isomerase_LsrG"/>
</dbReference>
<name>A0A0G4HX69_9ALVE</name>
<gene>
    <name evidence="2" type="ORF">Cvel_9218</name>
</gene>
<dbReference type="Gene3D" id="3.30.70.100">
    <property type="match status" value="1"/>
</dbReference>
<accession>A0A0G4HX69</accession>
<dbReference type="PROSITE" id="PS51725">
    <property type="entry name" value="ABM"/>
    <property type="match status" value="1"/>
</dbReference>
<dbReference type="PANTHER" id="PTHR33336:SF15">
    <property type="entry name" value="ABM DOMAIN-CONTAINING PROTEIN"/>
    <property type="match status" value="1"/>
</dbReference>
<dbReference type="GO" id="GO:0003824">
    <property type="term" value="F:catalytic activity"/>
    <property type="evidence" value="ECO:0007669"/>
    <property type="project" value="TreeGrafter"/>
</dbReference>
<feature type="domain" description="ABM" evidence="1">
    <location>
        <begin position="3"/>
        <end position="94"/>
    </location>
</feature>
<dbReference type="SUPFAM" id="SSF54909">
    <property type="entry name" value="Dimeric alpha+beta barrel"/>
    <property type="match status" value="1"/>
</dbReference>
<dbReference type="InterPro" id="IPR007138">
    <property type="entry name" value="ABM_dom"/>
</dbReference>
<evidence type="ECO:0000259" key="1">
    <source>
        <dbReference type="PROSITE" id="PS51725"/>
    </source>
</evidence>
<organism evidence="2">
    <name type="scientific">Chromera velia CCMP2878</name>
    <dbReference type="NCBI Taxonomy" id="1169474"/>
    <lineage>
        <taxon>Eukaryota</taxon>
        <taxon>Sar</taxon>
        <taxon>Alveolata</taxon>
        <taxon>Colpodellida</taxon>
        <taxon>Chromeraceae</taxon>
        <taxon>Chromera</taxon>
    </lineage>
</organism>
<protein>
    <recommendedName>
        <fullName evidence="1">ABM domain-containing protein</fullName>
    </recommendedName>
</protein>
<dbReference type="PANTHER" id="PTHR33336">
    <property type="entry name" value="QUINOL MONOOXYGENASE YGIN-RELATED"/>
    <property type="match status" value="1"/>
</dbReference>
<dbReference type="EMBL" id="CDMZ01004231">
    <property type="protein sequence ID" value="CEM49104.1"/>
    <property type="molecule type" value="Genomic_DNA"/>
</dbReference>
<dbReference type="InterPro" id="IPR011008">
    <property type="entry name" value="Dimeric_a/b-barrel"/>
</dbReference>
<dbReference type="AlphaFoldDB" id="A0A0G4HX69"/>
<sequence>MAVHLVVTFIVPEGKQEEFKAVAKELQAKSREEKGCMAYTFTKVSESPEEFAVIELWADQPSLDAHNESAHFKELVPKLQGVSTIKSFVKSHEI</sequence>
<evidence type="ECO:0000313" key="2">
    <source>
        <dbReference type="EMBL" id="CEM49104.1"/>
    </source>
</evidence>
<dbReference type="VEuPathDB" id="CryptoDB:Cvel_9218"/>
<dbReference type="Pfam" id="PF03992">
    <property type="entry name" value="ABM"/>
    <property type="match status" value="1"/>
</dbReference>
<proteinExistence type="predicted"/>
<reference evidence="2" key="1">
    <citation type="submission" date="2014-11" db="EMBL/GenBank/DDBJ databases">
        <authorList>
            <person name="Otto D Thomas"/>
            <person name="Naeem Raeece"/>
        </authorList>
    </citation>
    <scope>NUCLEOTIDE SEQUENCE</scope>
</reference>